<dbReference type="SUPFAM" id="SSF56112">
    <property type="entry name" value="Protein kinase-like (PK-like)"/>
    <property type="match status" value="1"/>
</dbReference>
<reference evidence="1" key="1">
    <citation type="journal article" date="2023" name="Mol. Phylogenet. Evol.">
        <title>Genome-scale phylogeny and comparative genomics of the fungal order Sordariales.</title>
        <authorList>
            <person name="Hensen N."/>
            <person name="Bonometti L."/>
            <person name="Westerberg I."/>
            <person name="Brannstrom I.O."/>
            <person name="Guillou S."/>
            <person name="Cros-Aarteil S."/>
            <person name="Calhoun S."/>
            <person name="Haridas S."/>
            <person name="Kuo A."/>
            <person name="Mondo S."/>
            <person name="Pangilinan J."/>
            <person name="Riley R."/>
            <person name="LaButti K."/>
            <person name="Andreopoulos B."/>
            <person name="Lipzen A."/>
            <person name="Chen C."/>
            <person name="Yan M."/>
            <person name="Daum C."/>
            <person name="Ng V."/>
            <person name="Clum A."/>
            <person name="Steindorff A."/>
            <person name="Ohm R.A."/>
            <person name="Martin F."/>
            <person name="Silar P."/>
            <person name="Natvig D.O."/>
            <person name="Lalanne C."/>
            <person name="Gautier V."/>
            <person name="Ament-Velasquez S.L."/>
            <person name="Kruys A."/>
            <person name="Hutchinson M.I."/>
            <person name="Powell A.J."/>
            <person name="Barry K."/>
            <person name="Miller A.N."/>
            <person name="Grigoriev I.V."/>
            <person name="Debuchy R."/>
            <person name="Gladieux P."/>
            <person name="Hiltunen Thoren M."/>
            <person name="Johannesson H."/>
        </authorList>
    </citation>
    <scope>NUCLEOTIDE SEQUENCE</scope>
    <source>
        <strain evidence="1">CBS 314.62</strain>
    </source>
</reference>
<dbReference type="PANTHER" id="PTHR21310:SF37">
    <property type="entry name" value="AMINOGLYCOSIDE PHOSPHOTRANSFERASE DOMAIN-CONTAINING PROTEIN"/>
    <property type="match status" value="1"/>
</dbReference>
<protein>
    <recommendedName>
        <fullName evidence="3">Aminoglycoside phosphotransferase domain-containing protein</fullName>
    </recommendedName>
</protein>
<dbReference type="AlphaFoldDB" id="A0AAE1C7M6"/>
<organism evidence="1 2">
    <name type="scientific">Podospora appendiculata</name>
    <dbReference type="NCBI Taxonomy" id="314037"/>
    <lineage>
        <taxon>Eukaryota</taxon>
        <taxon>Fungi</taxon>
        <taxon>Dikarya</taxon>
        <taxon>Ascomycota</taxon>
        <taxon>Pezizomycotina</taxon>
        <taxon>Sordariomycetes</taxon>
        <taxon>Sordariomycetidae</taxon>
        <taxon>Sordariales</taxon>
        <taxon>Podosporaceae</taxon>
        <taxon>Podospora</taxon>
    </lineage>
</organism>
<dbReference type="InterPro" id="IPR011009">
    <property type="entry name" value="Kinase-like_dom_sf"/>
</dbReference>
<name>A0AAE1C7M6_9PEZI</name>
<reference evidence="1" key="2">
    <citation type="submission" date="2023-06" db="EMBL/GenBank/DDBJ databases">
        <authorList>
            <consortium name="Lawrence Berkeley National Laboratory"/>
            <person name="Haridas S."/>
            <person name="Hensen N."/>
            <person name="Bonometti L."/>
            <person name="Westerberg I."/>
            <person name="Brannstrom I.O."/>
            <person name="Guillou S."/>
            <person name="Cros-Aarteil S."/>
            <person name="Calhoun S."/>
            <person name="Kuo A."/>
            <person name="Mondo S."/>
            <person name="Pangilinan J."/>
            <person name="Riley R."/>
            <person name="Labutti K."/>
            <person name="Andreopoulos B."/>
            <person name="Lipzen A."/>
            <person name="Chen C."/>
            <person name="Yanf M."/>
            <person name="Daum C."/>
            <person name="Ng V."/>
            <person name="Clum A."/>
            <person name="Steindorff A."/>
            <person name="Ohm R."/>
            <person name="Martin F."/>
            <person name="Silar P."/>
            <person name="Natvig D."/>
            <person name="Lalanne C."/>
            <person name="Gautier V."/>
            <person name="Ament-Velasquez S.L."/>
            <person name="Kruys A."/>
            <person name="Hutchinson M.I."/>
            <person name="Powell A.J."/>
            <person name="Barry K."/>
            <person name="Miller A.N."/>
            <person name="Grigoriev I.V."/>
            <person name="Debuchy R."/>
            <person name="Gladieux P."/>
            <person name="Thoren M.H."/>
            <person name="Johannesson H."/>
        </authorList>
    </citation>
    <scope>NUCLEOTIDE SEQUENCE</scope>
    <source>
        <strain evidence="1">CBS 314.62</strain>
    </source>
</reference>
<accession>A0AAE1C7M6</accession>
<sequence>MSPHRTGTELSSTRKTRLFTNGLYHLVRLISFEDGTRWVARIQLGGSTEGKAKKMQHEVDMMSLVYGYETYDSNPTGVAFMLMEFIPGNVAMDADGGHEVHRGNIRLNRREAFYRYGTQLSSVRLPKIGMVVQREDGSYDVGSFPDIGRPFETATDFFKAWASHAKFPKDTETIQKMMSGAPEALSSQILASVRNFPSQIAALAGRLSSQTTTAGRSQDFLHSNIIIDHDYNILAVIEWEGACTLPWEMAQFPMFLSVTPAVMDAPWNYDKNGVPVDEGLKRKWQEREEYVDMVARCEAADDKMDNKLSASLRSRKHQDLAFAVRAYVDGGKLGFYSKVAAQFQEGLGW</sequence>
<evidence type="ECO:0000313" key="1">
    <source>
        <dbReference type="EMBL" id="KAK3681685.1"/>
    </source>
</evidence>
<dbReference type="InterPro" id="IPR051678">
    <property type="entry name" value="AGP_Transferase"/>
</dbReference>
<keyword evidence="2" id="KW-1185">Reference proteome</keyword>
<gene>
    <name evidence="1" type="ORF">B0T22DRAFT_531107</name>
</gene>
<evidence type="ECO:0008006" key="3">
    <source>
        <dbReference type="Google" id="ProtNLM"/>
    </source>
</evidence>
<evidence type="ECO:0000313" key="2">
    <source>
        <dbReference type="Proteomes" id="UP001270362"/>
    </source>
</evidence>
<comment type="caution">
    <text evidence="1">The sequence shown here is derived from an EMBL/GenBank/DDBJ whole genome shotgun (WGS) entry which is preliminary data.</text>
</comment>
<dbReference type="EMBL" id="JAULSO010000006">
    <property type="protein sequence ID" value="KAK3681685.1"/>
    <property type="molecule type" value="Genomic_DNA"/>
</dbReference>
<dbReference type="PANTHER" id="PTHR21310">
    <property type="entry name" value="AMINOGLYCOSIDE PHOSPHOTRANSFERASE-RELATED-RELATED"/>
    <property type="match status" value="1"/>
</dbReference>
<proteinExistence type="predicted"/>
<dbReference type="Proteomes" id="UP001270362">
    <property type="component" value="Unassembled WGS sequence"/>
</dbReference>